<dbReference type="InterPro" id="IPR021243">
    <property type="entry name" value="DUF2804"/>
</dbReference>
<dbReference type="RefSeq" id="WP_163248643.1">
    <property type="nucleotide sequence ID" value="NZ_SXDP01000002.1"/>
</dbReference>
<organism evidence="1 2">
    <name type="scientific">Clostridium niameyense</name>
    <dbReference type="NCBI Taxonomy" id="1622073"/>
    <lineage>
        <taxon>Bacteria</taxon>
        <taxon>Bacillati</taxon>
        <taxon>Bacillota</taxon>
        <taxon>Clostridia</taxon>
        <taxon>Eubacteriales</taxon>
        <taxon>Clostridiaceae</taxon>
        <taxon>Clostridium</taxon>
    </lineage>
</organism>
<name>A0A6M0R875_9CLOT</name>
<protein>
    <submittedName>
        <fullName evidence="1">DUF2804 domain-containing protein</fullName>
    </submittedName>
</protein>
<keyword evidence="2" id="KW-1185">Reference proteome</keyword>
<reference evidence="1 2" key="1">
    <citation type="submission" date="2019-04" db="EMBL/GenBank/DDBJ databases">
        <title>Genome sequencing of Clostridium botulinum Groups I-IV and Clostridium butyricum.</title>
        <authorList>
            <person name="Brunt J."/>
            <person name="Van Vliet A.H.M."/>
            <person name="Stringer S.C."/>
            <person name="Carter A.T."/>
            <person name="Peck M.W."/>
        </authorList>
    </citation>
    <scope>NUCLEOTIDE SEQUENCE [LARGE SCALE GENOMIC DNA]</scope>
    <source>
        <strain evidence="1 2">IFR 18/094</strain>
    </source>
</reference>
<proteinExistence type="predicted"/>
<dbReference type="PANTHER" id="PTHR35868:SF3">
    <property type="entry name" value="DUF2804 DOMAIN-CONTAINING PROTEIN"/>
    <property type="match status" value="1"/>
</dbReference>
<dbReference type="Pfam" id="PF10974">
    <property type="entry name" value="DUF2804"/>
    <property type="match status" value="1"/>
</dbReference>
<comment type="caution">
    <text evidence="1">The sequence shown here is derived from an EMBL/GenBank/DDBJ whole genome shotgun (WGS) entry which is preliminary data.</text>
</comment>
<dbReference type="EMBL" id="SXDP01000002">
    <property type="protein sequence ID" value="NEZ46414.1"/>
    <property type="molecule type" value="Genomic_DNA"/>
</dbReference>
<evidence type="ECO:0000313" key="1">
    <source>
        <dbReference type="EMBL" id="NEZ46414.1"/>
    </source>
</evidence>
<sequence>MKNNGDYFKERELFKATNLCDDRGNLQARSIGWSRNPIINCNLKYHQFRKKKWNYWYMLNKDCLFSVTISNVDYLGMVFAYFYDFNTGEFIEKTLICPLGKGCSLPDKVLDTTEFYHNKMNIFFRWNKYKKIMNIITECKNFNGRNLTANFKVHYNEEQETLNVVIPWSKSKFQFTSKQTCLPVEGQIILNNKKYVFHTNDSFAGLDFGRGVWPFKIMWNWATASGIQDGRTVGFNLGAKWTDGTGITENALFINGKIIKISEKVIYHYDENNLMKPWSITTETSDKVSLKFTPFYDRLAETNAIILNSKVHQMIGEFSGYIKDQQGNVINVNDLRGCAEEHYAKW</sequence>
<dbReference type="Proteomes" id="UP000473885">
    <property type="component" value="Unassembled WGS sequence"/>
</dbReference>
<evidence type="ECO:0000313" key="2">
    <source>
        <dbReference type="Proteomes" id="UP000473885"/>
    </source>
</evidence>
<accession>A0A6M0R875</accession>
<gene>
    <name evidence="1" type="ORF">FDF74_04195</name>
</gene>
<dbReference type="AlphaFoldDB" id="A0A6M0R875"/>
<dbReference type="PANTHER" id="PTHR35868">
    <property type="entry name" value="DUF2804 DOMAIN-CONTAINING PROTEIN-RELATED"/>
    <property type="match status" value="1"/>
</dbReference>